<sequence>MTTSNVNRSGDTTSEGSGGNRHRTSEERVDAVFGVLSDARRRRTIRILQTREGSISVPALAETLAAREPGDPDPDRLVVSLQHVHLPKLETTGIVEYTSDRSGVQYGGGPLVERLLEQV</sequence>
<gene>
    <name evidence="3" type="ORF">DU484_02185</name>
</gene>
<dbReference type="Pfam" id="PF24035">
    <property type="entry name" value="DUF7344"/>
    <property type="match status" value="1"/>
</dbReference>
<feature type="domain" description="DUF7344" evidence="2">
    <location>
        <begin position="33"/>
        <end position="104"/>
    </location>
</feature>
<dbReference type="Gene3D" id="1.10.10.10">
    <property type="entry name" value="Winged helix-like DNA-binding domain superfamily/Winged helix DNA-binding domain"/>
    <property type="match status" value="1"/>
</dbReference>
<dbReference type="KEGG" id="haq:DU484_02185"/>
<evidence type="ECO:0000259" key="2">
    <source>
        <dbReference type="Pfam" id="PF24035"/>
    </source>
</evidence>
<feature type="compositionally biased region" description="Polar residues" evidence="1">
    <location>
        <begin position="1"/>
        <end position="15"/>
    </location>
</feature>
<reference evidence="3 4" key="1">
    <citation type="submission" date="2018-07" db="EMBL/GenBank/DDBJ databases">
        <title>Genome sequences of Haloplanus sp. CBA1112.</title>
        <authorList>
            <person name="Kim Y.B."/>
            <person name="Roh S.W."/>
        </authorList>
    </citation>
    <scope>NUCLEOTIDE SEQUENCE [LARGE SCALE GENOMIC DNA]</scope>
    <source>
        <strain evidence="3 4">CBA1112</strain>
    </source>
</reference>
<name>A0A345E991_9EURY</name>
<dbReference type="GeneID" id="37285749"/>
<dbReference type="Proteomes" id="UP000252985">
    <property type="component" value="Chromosome"/>
</dbReference>
<dbReference type="InterPro" id="IPR036388">
    <property type="entry name" value="WH-like_DNA-bd_sf"/>
</dbReference>
<proteinExistence type="predicted"/>
<dbReference type="RefSeq" id="WP_114604991.1">
    <property type="nucleotide sequence ID" value="NZ_CP031148.1"/>
</dbReference>
<dbReference type="OrthoDB" id="282764at2157"/>
<dbReference type="EMBL" id="CP031148">
    <property type="protein sequence ID" value="AXG08763.1"/>
    <property type="molecule type" value="Genomic_DNA"/>
</dbReference>
<evidence type="ECO:0000313" key="3">
    <source>
        <dbReference type="EMBL" id="AXG08763.1"/>
    </source>
</evidence>
<protein>
    <recommendedName>
        <fullName evidence="2">DUF7344 domain-containing protein</fullName>
    </recommendedName>
</protein>
<evidence type="ECO:0000256" key="1">
    <source>
        <dbReference type="SAM" id="MobiDB-lite"/>
    </source>
</evidence>
<feature type="region of interest" description="Disordered" evidence="1">
    <location>
        <begin position="1"/>
        <end position="27"/>
    </location>
</feature>
<evidence type="ECO:0000313" key="4">
    <source>
        <dbReference type="Proteomes" id="UP000252985"/>
    </source>
</evidence>
<dbReference type="AlphaFoldDB" id="A0A345E991"/>
<dbReference type="InterPro" id="IPR055768">
    <property type="entry name" value="DUF7344"/>
</dbReference>
<organism evidence="3 4">
    <name type="scientific">Haloplanus rubicundus</name>
    <dbReference type="NCBI Taxonomy" id="1547898"/>
    <lineage>
        <taxon>Archaea</taxon>
        <taxon>Methanobacteriati</taxon>
        <taxon>Methanobacteriota</taxon>
        <taxon>Stenosarchaea group</taxon>
        <taxon>Halobacteria</taxon>
        <taxon>Halobacteriales</taxon>
        <taxon>Haloferacaceae</taxon>
        <taxon>Haloplanus</taxon>
    </lineage>
</organism>
<accession>A0A345E991</accession>